<gene>
    <name evidence="6" type="ORF">GWK16_18125</name>
</gene>
<keyword evidence="4 5" id="KW-0472">Membrane</keyword>
<dbReference type="Pfam" id="PF02600">
    <property type="entry name" value="DsbB"/>
    <property type="match status" value="1"/>
</dbReference>
<dbReference type="AlphaFoldDB" id="A0A848EFD6"/>
<dbReference type="Proteomes" id="UP000548582">
    <property type="component" value="Unassembled WGS sequence"/>
</dbReference>
<accession>A0A848EFD6</accession>
<keyword evidence="2 5" id="KW-0812">Transmembrane</keyword>
<dbReference type="EMBL" id="JABBKX010000007">
    <property type="protein sequence ID" value="NMJ43171.1"/>
    <property type="molecule type" value="Genomic_DNA"/>
</dbReference>
<organism evidence="6 7">
    <name type="scientific">Neoroseomonas marina</name>
    <dbReference type="NCBI Taxonomy" id="1232220"/>
    <lineage>
        <taxon>Bacteria</taxon>
        <taxon>Pseudomonadati</taxon>
        <taxon>Pseudomonadota</taxon>
        <taxon>Alphaproteobacteria</taxon>
        <taxon>Acetobacterales</taxon>
        <taxon>Acetobacteraceae</taxon>
        <taxon>Neoroseomonas</taxon>
    </lineage>
</organism>
<keyword evidence="7" id="KW-1185">Reference proteome</keyword>
<dbReference type="InterPro" id="IPR023380">
    <property type="entry name" value="DsbB-like_sf"/>
</dbReference>
<evidence type="ECO:0000313" key="7">
    <source>
        <dbReference type="Proteomes" id="UP000548582"/>
    </source>
</evidence>
<comment type="caution">
    <text evidence="6">The sequence shown here is derived from an EMBL/GenBank/DDBJ whole genome shotgun (WGS) entry which is preliminary data.</text>
</comment>
<evidence type="ECO:0000256" key="2">
    <source>
        <dbReference type="ARBA" id="ARBA00022692"/>
    </source>
</evidence>
<dbReference type="GO" id="GO:0006457">
    <property type="term" value="P:protein folding"/>
    <property type="evidence" value="ECO:0007669"/>
    <property type="project" value="InterPro"/>
</dbReference>
<keyword evidence="3 5" id="KW-1133">Transmembrane helix</keyword>
<evidence type="ECO:0000256" key="3">
    <source>
        <dbReference type="ARBA" id="ARBA00022989"/>
    </source>
</evidence>
<dbReference type="GO" id="GO:0016020">
    <property type="term" value="C:membrane"/>
    <property type="evidence" value="ECO:0007669"/>
    <property type="project" value="UniProtKB-SubCell"/>
</dbReference>
<name>A0A848EFD6_9PROT</name>
<evidence type="ECO:0000256" key="4">
    <source>
        <dbReference type="ARBA" id="ARBA00023136"/>
    </source>
</evidence>
<dbReference type="PIRSF" id="PIRSF033913">
    <property type="entry name" value="S-S_format_DsbB"/>
    <property type="match status" value="1"/>
</dbReference>
<protein>
    <submittedName>
        <fullName evidence="6">Disulfide bond formation protein B</fullName>
    </submittedName>
</protein>
<reference evidence="6 7" key="1">
    <citation type="submission" date="2020-03" db="EMBL/GenBank/DDBJ databases">
        <authorList>
            <person name="Sun Q."/>
        </authorList>
    </citation>
    <scope>NUCLEOTIDE SEQUENCE [LARGE SCALE GENOMIC DNA]</scope>
    <source>
        <strain evidence="6 7">JC162</strain>
    </source>
</reference>
<evidence type="ECO:0000313" key="6">
    <source>
        <dbReference type="EMBL" id="NMJ43171.1"/>
    </source>
</evidence>
<dbReference type="Gene3D" id="1.20.1550.10">
    <property type="entry name" value="DsbB-like"/>
    <property type="match status" value="1"/>
</dbReference>
<dbReference type="RefSeq" id="WP_170055394.1">
    <property type="nucleotide sequence ID" value="NZ_JABBKX010000007.1"/>
</dbReference>
<comment type="subcellular location">
    <subcellularLocation>
        <location evidence="1">Membrane</location>
        <topology evidence="1">Multi-pass membrane protein</topology>
    </subcellularLocation>
</comment>
<dbReference type="InterPro" id="IPR003752">
    <property type="entry name" value="DiS_bond_form_DsbB/BdbC"/>
</dbReference>
<evidence type="ECO:0000256" key="5">
    <source>
        <dbReference type="SAM" id="Phobius"/>
    </source>
</evidence>
<dbReference type="InterPro" id="IPR024199">
    <property type="entry name" value="Uncharacterised_DsbB"/>
</dbReference>
<proteinExistence type="predicted"/>
<evidence type="ECO:0000256" key="1">
    <source>
        <dbReference type="ARBA" id="ARBA00004141"/>
    </source>
</evidence>
<feature type="transmembrane region" description="Helical" evidence="5">
    <location>
        <begin position="60"/>
        <end position="82"/>
    </location>
</feature>
<dbReference type="SUPFAM" id="SSF158442">
    <property type="entry name" value="DsbB-like"/>
    <property type="match status" value="1"/>
</dbReference>
<dbReference type="GO" id="GO:0015035">
    <property type="term" value="F:protein-disulfide reductase activity"/>
    <property type="evidence" value="ECO:0007669"/>
    <property type="project" value="InterPro"/>
</dbReference>
<sequence>MAPALLIAVLAAAAPLFALGSETWWGLAPCELCLWQRWPYWVAAGLAALGAFAPGRARTVLLGLAGIAVLVSAAIGGFHVGVEQHWWPSPLPGCAAATAAGGSNSLDDMMRSLAAAPNKPCDAATYLIEGLPLSMAAMNLIYGLGLGALALGLARRGAKT</sequence>
<feature type="transmembrane region" description="Helical" evidence="5">
    <location>
        <begin position="136"/>
        <end position="154"/>
    </location>
</feature>
<feature type="transmembrane region" description="Helical" evidence="5">
    <location>
        <begin position="34"/>
        <end position="53"/>
    </location>
</feature>